<evidence type="ECO:0000313" key="8">
    <source>
        <dbReference type="Proteomes" id="UP000697710"/>
    </source>
</evidence>
<evidence type="ECO:0000256" key="5">
    <source>
        <dbReference type="PROSITE-ProRule" id="PRU01240"/>
    </source>
</evidence>
<evidence type="ECO:0000313" key="7">
    <source>
        <dbReference type="EMBL" id="MCA9727043.1"/>
    </source>
</evidence>
<dbReference type="EMBL" id="JAGQHR010000100">
    <property type="protein sequence ID" value="MCA9727043.1"/>
    <property type="molecule type" value="Genomic_DNA"/>
</dbReference>
<evidence type="ECO:0000256" key="4">
    <source>
        <dbReference type="ARBA" id="ARBA00022825"/>
    </source>
</evidence>
<proteinExistence type="inferred from homology"/>
<evidence type="ECO:0000256" key="1">
    <source>
        <dbReference type="ARBA" id="ARBA00011073"/>
    </source>
</evidence>
<dbReference type="Gene3D" id="3.40.50.200">
    <property type="entry name" value="Peptidase S8/S53 domain"/>
    <property type="match status" value="2"/>
</dbReference>
<dbReference type="InterPro" id="IPR023828">
    <property type="entry name" value="Peptidase_S8_Ser-AS"/>
</dbReference>
<organism evidence="7 8">
    <name type="scientific">Eiseniibacteriota bacterium</name>
    <dbReference type="NCBI Taxonomy" id="2212470"/>
    <lineage>
        <taxon>Bacteria</taxon>
        <taxon>Candidatus Eiseniibacteriota</taxon>
    </lineage>
</organism>
<dbReference type="PROSITE" id="PS51892">
    <property type="entry name" value="SUBTILASE"/>
    <property type="match status" value="1"/>
</dbReference>
<dbReference type="PANTHER" id="PTHR43806">
    <property type="entry name" value="PEPTIDASE S8"/>
    <property type="match status" value="1"/>
</dbReference>
<dbReference type="GO" id="GO:0004252">
    <property type="term" value="F:serine-type endopeptidase activity"/>
    <property type="evidence" value="ECO:0007669"/>
    <property type="project" value="UniProtKB-UniRule"/>
</dbReference>
<comment type="caution">
    <text evidence="7">The sequence shown here is derived from an EMBL/GenBank/DDBJ whole genome shotgun (WGS) entry which is preliminary data.</text>
</comment>
<keyword evidence="4 5" id="KW-0720">Serine protease</keyword>
<dbReference type="PROSITE" id="PS00138">
    <property type="entry name" value="SUBTILASE_SER"/>
    <property type="match status" value="1"/>
</dbReference>
<feature type="domain" description="Peptidase S8/S53" evidence="6">
    <location>
        <begin position="361"/>
        <end position="481"/>
    </location>
</feature>
<dbReference type="InterPro" id="IPR000209">
    <property type="entry name" value="Peptidase_S8/S53_dom"/>
</dbReference>
<feature type="active site" description="Charge relay system" evidence="5">
    <location>
        <position position="160"/>
    </location>
</feature>
<dbReference type="AlphaFoldDB" id="A0A956LXD2"/>
<reference evidence="7" key="1">
    <citation type="submission" date="2020-04" db="EMBL/GenBank/DDBJ databases">
        <authorList>
            <person name="Zhang T."/>
        </authorList>
    </citation>
    <scope>NUCLEOTIDE SEQUENCE</scope>
    <source>
        <strain evidence="7">HKST-UBA01</strain>
    </source>
</reference>
<dbReference type="Pfam" id="PF00082">
    <property type="entry name" value="Peptidase_S8"/>
    <property type="match status" value="2"/>
</dbReference>
<evidence type="ECO:0000256" key="2">
    <source>
        <dbReference type="ARBA" id="ARBA00022670"/>
    </source>
</evidence>
<evidence type="ECO:0000256" key="3">
    <source>
        <dbReference type="ARBA" id="ARBA00022801"/>
    </source>
</evidence>
<dbReference type="InterPro" id="IPR036852">
    <property type="entry name" value="Peptidase_S8/S53_dom_sf"/>
</dbReference>
<feature type="domain" description="Peptidase S8/S53" evidence="6">
    <location>
        <begin position="154"/>
        <end position="241"/>
    </location>
</feature>
<evidence type="ECO:0000259" key="6">
    <source>
        <dbReference type="Pfam" id="PF00082"/>
    </source>
</evidence>
<keyword evidence="3 5" id="KW-0378">Hydrolase</keyword>
<dbReference type="GO" id="GO:0006508">
    <property type="term" value="P:proteolysis"/>
    <property type="evidence" value="ECO:0007669"/>
    <property type="project" value="UniProtKB-KW"/>
</dbReference>
<dbReference type="PRINTS" id="PR00723">
    <property type="entry name" value="SUBTILISIN"/>
</dbReference>
<comment type="similarity">
    <text evidence="1 5">Belongs to the peptidase S8 family.</text>
</comment>
<accession>A0A956LXD2</accession>
<reference evidence="7" key="2">
    <citation type="journal article" date="2021" name="Microbiome">
        <title>Successional dynamics and alternative stable states in a saline activated sludge microbial community over 9 years.</title>
        <authorList>
            <person name="Wang Y."/>
            <person name="Ye J."/>
            <person name="Ju F."/>
            <person name="Liu L."/>
            <person name="Boyd J.A."/>
            <person name="Deng Y."/>
            <person name="Parks D.H."/>
            <person name="Jiang X."/>
            <person name="Yin X."/>
            <person name="Woodcroft B.J."/>
            <person name="Tyson G.W."/>
            <person name="Hugenholtz P."/>
            <person name="Polz M.F."/>
            <person name="Zhang T."/>
        </authorList>
    </citation>
    <scope>NUCLEOTIDE SEQUENCE</scope>
    <source>
        <strain evidence="7">HKST-UBA01</strain>
    </source>
</reference>
<keyword evidence="2 5" id="KW-0645">Protease</keyword>
<dbReference type="Proteomes" id="UP000697710">
    <property type="component" value="Unassembled WGS sequence"/>
</dbReference>
<dbReference type="PANTHER" id="PTHR43806:SF11">
    <property type="entry name" value="CEREVISIN-RELATED"/>
    <property type="match status" value="1"/>
</dbReference>
<dbReference type="SUPFAM" id="SSF52743">
    <property type="entry name" value="Subtilisin-like"/>
    <property type="match status" value="1"/>
</dbReference>
<name>A0A956LXD2_UNCEI</name>
<feature type="active site" description="Charge relay system" evidence="5">
    <location>
        <position position="128"/>
    </location>
</feature>
<protein>
    <submittedName>
        <fullName evidence="7">S8 family serine peptidase</fullName>
    </submittedName>
</protein>
<gene>
    <name evidence="7" type="ORF">KC729_05115</name>
</gene>
<feature type="active site" description="Charge relay system" evidence="5">
    <location>
        <position position="426"/>
    </location>
</feature>
<sequence>DPDTEEGRAWIPTQWGASALDAVDTAREHLPASTRSALAELEAQGIEWRGWIGPTLEFLAPPERIADLARLAGAVAVSAPIGPVLEDSPSSGGCDGTPTLSQGLGDMLVPDFQTLGYRGQGVRVGILDLGFAGVSERIGTELPRQVTTRAFASGDPSHTHGTACGEIVHDVAPDAEIYFAGLGTAVDLQQALAWMKNNRVEVLSHSLAWFLGGGDGTGPIDELAEAAAQDGMIWVTSSGNFARTHWMGAFRDADGDSLLELSESREQVILGTGAPSLVLLWDRWPLSTDLAFELEIRDGNDLIARTDEDFDGYPYAYRDLTSSRVLTDPNFRIRLKSGDPTGVTLRVFRLDRGIIDPEDRVAAGSVTMPADSPFTISVGAFSWADQSLEPFSSYGPTLTGLAKPELVGPDGVCTTVRAYASFTGTSAACPHVAGAVALLLSAKIQGGLHDVHWNDREIRRLLGASAGPLGGTSEPDAVGWGRVRLWQPGFAPRTAPRLAPEGMGRNLVLRFEPGTSGAFAMLGEGPGPVTIVDSGGRRVGRVLPVRQDGVVLYPLGGAGLVRGRYWAVDSVTGARGTFAWTRP</sequence>
<dbReference type="InterPro" id="IPR050131">
    <property type="entry name" value="Peptidase_S8_subtilisin-like"/>
</dbReference>
<feature type="non-terminal residue" evidence="7">
    <location>
        <position position="1"/>
    </location>
</feature>
<dbReference type="InterPro" id="IPR015500">
    <property type="entry name" value="Peptidase_S8_subtilisin-rel"/>
</dbReference>